<dbReference type="InterPro" id="IPR007345">
    <property type="entry name" value="Polysacch_pyruvyl_Trfase"/>
</dbReference>
<name>A0A8J7L5A5_9NOST</name>
<dbReference type="RefSeq" id="WP_198123076.1">
    <property type="nucleotide sequence ID" value="NZ_JAECZC010000002.1"/>
</dbReference>
<proteinExistence type="predicted"/>
<keyword evidence="2" id="KW-0808">Transferase</keyword>
<sequence length="412" mass="48065">MTSILIIGSYNGQDSFGDKCLVRCVAQQLRNVFGKDTKIISHIDTNLEISQYEIPEVDFKKGISLLYWTWHNKLRHLHLPKVLQRLTAIITLPFYLIATQANRQEFRRINQEIKESPIVYFYGGTQLSEQWFWYNFIPLFLAAVLCRLYGVPMYFGPQQYGPENKWQRRFLLLTLKYLVKDVRVRNKNCLELLNLPEAKLCYDEVFSCDIRYSIIKEHLRESKFILVNMRGTNFLRDGENREFEDFLNLLAAVNNRLKLPFKLFQMSGASFCDDTRILDYLENHEKFPKISLEVLPLITQEEELIEIASQAYGTISMSFHGCILSMLGGCPSVPVTSGDYYDYKYVDFDKYTGWQGVPLVVLNNLNTEKFAEQICEYFSNYSIKQTAIAREKAAKAIGMWYQQIPFNDAITN</sequence>
<dbReference type="EMBL" id="JAECZC010000002">
    <property type="protein sequence ID" value="MBH8561049.1"/>
    <property type="molecule type" value="Genomic_DNA"/>
</dbReference>
<feature type="domain" description="Polysaccharide pyruvyl transferase" evidence="1">
    <location>
        <begin position="17"/>
        <end position="337"/>
    </location>
</feature>
<dbReference type="Proteomes" id="UP000632766">
    <property type="component" value="Unassembled WGS sequence"/>
</dbReference>
<reference evidence="2 3" key="1">
    <citation type="journal article" date="2021" name="Int. J. Syst. Evol. Microbiol.">
        <title>Amazonocrinis nigriterrae gen. nov., sp. nov., Atlanticothrix silvestris gen. nov., sp. nov. and Dendronalium phyllosphericum gen. nov., sp. nov., nostocacean cyanobacteria from Brazilian environments.</title>
        <authorList>
            <person name="Alvarenga D.O."/>
            <person name="Andreote A.P.D."/>
            <person name="Branco L.H.Z."/>
            <person name="Delbaje E."/>
            <person name="Cruz R.B."/>
            <person name="Varani A.M."/>
            <person name="Fiore M.F."/>
        </authorList>
    </citation>
    <scope>NUCLEOTIDE SEQUENCE [LARGE SCALE GENOMIC DNA]</scope>
    <source>
        <strain evidence="2 3">CENA67</strain>
    </source>
</reference>
<protein>
    <submittedName>
        <fullName evidence="2">Polysaccharide pyruvyl transferase family protein</fullName>
    </submittedName>
</protein>
<evidence type="ECO:0000313" key="3">
    <source>
        <dbReference type="Proteomes" id="UP000632766"/>
    </source>
</evidence>
<gene>
    <name evidence="2" type="ORF">I8748_02445</name>
</gene>
<evidence type="ECO:0000313" key="2">
    <source>
        <dbReference type="EMBL" id="MBH8561049.1"/>
    </source>
</evidence>
<organism evidence="2 3">
    <name type="scientific">Amazonocrinis nigriterrae CENA67</name>
    <dbReference type="NCBI Taxonomy" id="2794033"/>
    <lineage>
        <taxon>Bacteria</taxon>
        <taxon>Bacillati</taxon>
        <taxon>Cyanobacteriota</taxon>
        <taxon>Cyanophyceae</taxon>
        <taxon>Nostocales</taxon>
        <taxon>Nostocaceae</taxon>
        <taxon>Amazonocrinis</taxon>
        <taxon>Amazonocrinis nigriterrae</taxon>
    </lineage>
</organism>
<dbReference type="AlphaFoldDB" id="A0A8J7L5A5"/>
<dbReference type="GO" id="GO:0016740">
    <property type="term" value="F:transferase activity"/>
    <property type="evidence" value="ECO:0007669"/>
    <property type="project" value="UniProtKB-KW"/>
</dbReference>
<dbReference type="Pfam" id="PF04230">
    <property type="entry name" value="PS_pyruv_trans"/>
    <property type="match status" value="1"/>
</dbReference>
<keyword evidence="3" id="KW-1185">Reference proteome</keyword>
<comment type="caution">
    <text evidence="2">The sequence shown here is derived from an EMBL/GenBank/DDBJ whole genome shotgun (WGS) entry which is preliminary data.</text>
</comment>
<evidence type="ECO:0000259" key="1">
    <source>
        <dbReference type="Pfam" id="PF04230"/>
    </source>
</evidence>
<accession>A0A8J7L5A5</accession>